<dbReference type="PANTHER" id="PTHR30489:SF0">
    <property type="entry name" value="LIPOPROTEIN-RELEASING SYSTEM TRANSMEMBRANE PROTEIN LOLE"/>
    <property type="match status" value="1"/>
</dbReference>
<dbReference type="EMBL" id="JAUSVS010000018">
    <property type="protein sequence ID" value="MDQ0466972.1"/>
    <property type="molecule type" value="Genomic_DNA"/>
</dbReference>
<name>A0ABU0IY81_9CAUL</name>
<dbReference type="InterPro" id="IPR025857">
    <property type="entry name" value="MacB_PCD"/>
</dbReference>
<dbReference type="Proteomes" id="UP001228905">
    <property type="component" value="Unassembled WGS sequence"/>
</dbReference>
<comment type="similarity">
    <text evidence="2">Belongs to the ABC-4 integral membrane protein family. LolC/E subfamily.</text>
</comment>
<evidence type="ECO:0000256" key="1">
    <source>
        <dbReference type="ARBA" id="ARBA00004651"/>
    </source>
</evidence>
<feature type="transmembrane region" description="Helical" evidence="7">
    <location>
        <begin position="435"/>
        <end position="456"/>
    </location>
</feature>
<feature type="transmembrane region" description="Helical" evidence="7">
    <location>
        <begin position="705"/>
        <end position="734"/>
    </location>
</feature>
<evidence type="ECO:0000256" key="3">
    <source>
        <dbReference type="ARBA" id="ARBA00022475"/>
    </source>
</evidence>
<feature type="domain" description="ABC3 transporter permease C-terminal" evidence="8">
    <location>
        <begin position="663"/>
        <end position="777"/>
    </location>
</feature>
<organism evidence="10 11">
    <name type="scientific">Caulobacter ginsengisoli</name>
    <dbReference type="NCBI Taxonomy" id="400775"/>
    <lineage>
        <taxon>Bacteria</taxon>
        <taxon>Pseudomonadati</taxon>
        <taxon>Pseudomonadota</taxon>
        <taxon>Alphaproteobacteria</taxon>
        <taxon>Caulobacterales</taxon>
        <taxon>Caulobacteraceae</taxon>
        <taxon>Caulobacter</taxon>
    </lineage>
</organism>
<evidence type="ECO:0000256" key="5">
    <source>
        <dbReference type="ARBA" id="ARBA00022989"/>
    </source>
</evidence>
<keyword evidence="3" id="KW-1003">Cell membrane</keyword>
<reference evidence="10 11" key="1">
    <citation type="submission" date="2023-07" db="EMBL/GenBank/DDBJ databases">
        <title>Genomic Encyclopedia of Type Strains, Phase IV (KMG-IV): sequencing the most valuable type-strain genomes for metagenomic binning, comparative biology and taxonomic classification.</title>
        <authorList>
            <person name="Goeker M."/>
        </authorList>
    </citation>
    <scope>NUCLEOTIDE SEQUENCE [LARGE SCALE GENOMIC DNA]</scope>
    <source>
        <strain evidence="10 11">DSM 18695</strain>
    </source>
</reference>
<feature type="transmembrane region" description="Helical" evidence="7">
    <location>
        <begin position="319"/>
        <end position="343"/>
    </location>
</feature>
<gene>
    <name evidence="10" type="ORF">QO010_004769</name>
</gene>
<dbReference type="PANTHER" id="PTHR30489">
    <property type="entry name" value="LIPOPROTEIN-RELEASING SYSTEM TRANSMEMBRANE PROTEIN LOLE"/>
    <property type="match status" value="1"/>
</dbReference>
<keyword evidence="4 7" id="KW-0812">Transmembrane</keyword>
<dbReference type="PROSITE" id="PS51257">
    <property type="entry name" value="PROKAR_LIPOPROTEIN"/>
    <property type="match status" value="1"/>
</dbReference>
<feature type="transmembrane region" description="Helical" evidence="7">
    <location>
        <begin position="363"/>
        <end position="383"/>
    </location>
</feature>
<keyword evidence="11" id="KW-1185">Reference proteome</keyword>
<dbReference type="RefSeq" id="WP_307353242.1">
    <property type="nucleotide sequence ID" value="NZ_JAUSVS010000018.1"/>
</dbReference>
<accession>A0ABU0IY81</accession>
<evidence type="ECO:0000259" key="8">
    <source>
        <dbReference type="Pfam" id="PF02687"/>
    </source>
</evidence>
<evidence type="ECO:0000256" key="2">
    <source>
        <dbReference type="ARBA" id="ARBA00005236"/>
    </source>
</evidence>
<evidence type="ECO:0000259" key="9">
    <source>
        <dbReference type="Pfam" id="PF12704"/>
    </source>
</evidence>
<dbReference type="InterPro" id="IPR003838">
    <property type="entry name" value="ABC3_permease_C"/>
</dbReference>
<protein>
    <submittedName>
        <fullName evidence="10">ABC transport system permease protein</fullName>
    </submittedName>
</protein>
<proteinExistence type="inferred from homology"/>
<evidence type="ECO:0000313" key="10">
    <source>
        <dbReference type="EMBL" id="MDQ0466972.1"/>
    </source>
</evidence>
<evidence type="ECO:0000256" key="4">
    <source>
        <dbReference type="ARBA" id="ARBA00022692"/>
    </source>
</evidence>
<keyword evidence="6 7" id="KW-0472">Membrane</keyword>
<feature type="transmembrane region" description="Helical" evidence="7">
    <location>
        <begin position="271"/>
        <end position="292"/>
    </location>
</feature>
<dbReference type="Pfam" id="PF02687">
    <property type="entry name" value="FtsX"/>
    <property type="match status" value="2"/>
</dbReference>
<feature type="domain" description="MacB-like periplasmic core" evidence="9">
    <location>
        <begin position="436"/>
        <end position="605"/>
    </location>
</feature>
<evidence type="ECO:0000313" key="11">
    <source>
        <dbReference type="Proteomes" id="UP001228905"/>
    </source>
</evidence>
<comment type="subcellular location">
    <subcellularLocation>
        <location evidence="1">Cell membrane</location>
        <topology evidence="1">Multi-pass membrane protein</topology>
    </subcellularLocation>
</comment>
<evidence type="ECO:0000256" key="7">
    <source>
        <dbReference type="SAM" id="Phobius"/>
    </source>
</evidence>
<feature type="domain" description="ABC3 transporter permease C-terminal" evidence="8">
    <location>
        <begin position="275"/>
        <end position="391"/>
    </location>
</feature>
<feature type="transmembrane region" description="Helical" evidence="7">
    <location>
        <begin position="754"/>
        <end position="773"/>
    </location>
</feature>
<evidence type="ECO:0000256" key="6">
    <source>
        <dbReference type="ARBA" id="ARBA00023136"/>
    </source>
</evidence>
<sequence>MRPAPLDRKLLRDLWRMKWQAAAIALLIACGVSVMVMAFSAQQALARAQERFYADTRFADAFADLRRAPRSRLPALAAIPGVTALDARVTASGLMEVPGLARPALVRLIALPPREGAGLNRISITRGRLPDPASLDEAVALQSFMEAAGVSLGQRLTATLEGRSVSLRIVGAARSPEYVYAPSPQSFMPDDAHQAVLWAPAPAVDRAAGLQGGFNSLALKLAPGASLPRVLQAVDRLTAPYGGRASYGRADQPSHAFLEAELRELSISASILPPVFLLIAAALTHMVITRLVEAEREQIGLFKAFGYGNAQAAAPYVKLAAAIGLVGAAGGGLGGVWLAAAIVEQYRQYFRFPVLDPSFDWPAFGLAASASVAAALAGSALAARRAARLSPAIAMQPPRPAAYRQGLLDRLVPGHAVDAASRMIVRNLERFPGRAVLTTLGLAASLALLVGSQFVFGSLDHVIDQAYYRAQRWSDSIGFAEARSAGALAQVRRLPGVFAAEPVRIVAVRARANGREERTRLTGLAPDARLNRPLDAAGRPLALAGPGVVLSAALARRLGLAAGDRVRLDILDGRAPSVLAPVTGLAEDYSGFAVYMDRGRLNALMADGDLISGAQLQVAPDAHPAFYRALEAAPQILAAASRDETVANWRAVMIEAFRTSMTFYVGFAAAIAFGVAFNTSRIALSERARDLATLRVLGFERRDCAYILLGELLVLGLVALPIGLAGGHLLAAGLVQAYGREELRLPLVLTAESYAVSLAAYVAAIALAALLVGRRIWSLDMVSVLKTRE</sequence>
<comment type="caution">
    <text evidence="10">The sequence shown here is derived from an EMBL/GenBank/DDBJ whole genome shotgun (WGS) entry which is preliminary data.</text>
</comment>
<dbReference type="Pfam" id="PF12704">
    <property type="entry name" value="MacB_PCD"/>
    <property type="match status" value="1"/>
</dbReference>
<dbReference type="InterPro" id="IPR051447">
    <property type="entry name" value="Lipoprotein-release_system"/>
</dbReference>
<feature type="transmembrane region" description="Helical" evidence="7">
    <location>
        <begin position="663"/>
        <end position="684"/>
    </location>
</feature>
<keyword evidence="5 7" id="KW-1133">Transmembrane helix</keyword>